<comment type="caution">
    <text evidence="1">The sequence shown here is derived from an EMBL/GenBank/DDBJ whole genome shotgun (WGS) entry which is preliminary data.</text>
</comment>
<organism evidence="1">
    <name type="scientific">marine sediment metagenome</name>
    <dbReference type="NCBI Taxonomy" id="412755"/>
    <lineage>
        <taxon>unclassified sequences</taxon>
        <taxon>metagenomes</taxon>
        <taxon>ecological metagenomes</taxon>
    </lineage>
</organism>
<dbReference type="PANTHER" id="PTHR11014">
    <property type="entry name" value="PEPTIDASE M20 FAMILY MEMBER"/>
    <property type="match status" value="1"/>
</dbReference>
<dbReference type="GO" id="GO:0016787">
    <property type="term" value="F:hydrolase activity"/>
    <property type="evidence" value="ECO:0007669"/>
    <property type="project" value="InterPro"/>
</dbReference>
<reference evidence="1" key="1">
    <citation type="journal article" date="2014" name="Front. Microbiol.">
        <title>High frequency of phylogenetically diverse reductive dehalogenase-homologous genes in deep subseafloor sedimentary metagenomes.</title>
        <authorList>
            <person name="Kawai M."/>
            <person name="Futagami T."/>
            <person name="Toyoda A."/>
            <person name="Takaki Y."/>
            <person name="Nishi S."/>
            <person name="Hori S."/>
            <person name="Arai W."/>
            <person name="Tsubouchi T."/>
            <person name="Morono Y."/>
            <person name="Uchiyama I."/>
            <person name="Ito T."/>
            <person name="Fujiyama A."/>
            <person name="Inagaki F."/>
            <person name="Takami H."/>
        </authorList>
    </citation>
    <scope>NUCLEOTIDE SEQUENCE</scope>
    <source>
        <strain evidence="1">Expedition CK06-06</strain>
    </source>
</reference>
<accession>X1NV69</accession>
<dbReference type="AlphaFoldDB" id="X1NV69"/>
<feature type="non-terminal residue" evidence="1">
    <location>
        <position position="1"/>
    </location>
</feature>
<feature type="non-terminal residue" evidence="1">
    <location>
        <position position="130"/>
    </location>
</feature>
<name>X1NV69_9ZZZZ</name>
<dbReference type="SUPFAM" id="SSF55031">
    <property type="entry name" value="Bacterial exopeptidase dimerisation domain"/>
    <property type="match status" value="1"/>
</dbReference>
<sequence length="130" mass="14421">TTQIIQTREIDVFKPLVIIFTRVEGGTASNVIPTTVKLGGSIRYLCEDGEGDEKKFERVIAGVCKAHRAKYELKFIHSNRMLSNDPGMAELVRITAEKIVRSQDDIASDVRTMAGEDFAEFALRVPCAFG</sequence>
<evidence type="ECO:0008006" key="2">
    <source>
        <dbReference type="Google" id="ProtNLM"/>
    </source>
</evidence>
<dbReference type="InterPro" id="IPR017439">
    <property type="entry name" value="Amidohydrolase"/>
</dbReference>
<proteinExistence type="predicted"/>
<dbReference type="Gene3D" id="3.30.70.360">
    <property type="match status" value="1"/>
</dbReference>
<dbReference type="PANTHER" id="PTHR11014:SF63">
    <property type="entry name" value="METALLOPEPTIDASE, PUTATIVE (AFU_ORTHOLOGUE AFUA_6G09600)-RELATED"/>
    <property type="match status" value="1"/>
</dbReference>
<dbReference type="EMBL" id="BARV01042359">
    <property type="protein sequence ID" value="GAI47488.1"/>
    <property type="molecule type" value="Genomic_DNA"/>
</dbReference>
<evidence type="ECO:0000313" key="1">
    <source>
        <dbReference type="EMBL" id="GAI47488.1"/>
    </source>
</evidence>
<dbReference type="Gene3D" id="3.40.630.10">
    <property type="entry name" value="Zn peptidases"/>
    <property type="match status" value="1"/>
</dbReference>
<gene>
    <name evidence="1" type="ORF">S06H3_63737</name>
</gene>
<protein>
    <recommendedName>
        <fullName evidence="2">Peptidase M20 dimerisation domain-containing protein</fullName>
    </recommendedName>
</protein>
<dbReference type="InterPro" id="IPR036264">
    <property type="entry name" value="Bact_exopeptidase_dim_dom"/>
</dbReference>